<reference evidence="4" key="1">
    <citation type="submission" date="2019-07" db="EMBL/GenBank/DDBJ databases">
        <title>Arthrobacter KR32 sp. nov., isolated from mountain cheese made of cows milk.</title>
        <authorList>
            <person name="Flegler A."/>
        </authorList>
    </citation>
    <scope>NUCLEOTIDE SEQUENCE [LARGE SCALE GENOMIC DNA]</scope>
    <source>
        <strain evidence="4">KR32</strain>
    </source>
</reference>
<comment type="similarity">
    <text evidence="1">Belongs to the universal stress protein A family.</text>
</comment>
<keyword evidence="4" id="KW-1185">Reference proteome</keyword>
<comment type="caution">
    <text evidence="3">The sequence shown here is derived from an EMBL/GenBank/DDBJ whole genome shotgun (WGS) entry which is preliminary data.</text>
</comment>
<evidence type="ECO:0000313" key="3">
    <source>
        <dbReference type="EMBL" id="MPY09781.1"/>
    </source>
</evidence>
<accession>A0A7X1NMV1</accession>
<dbReference type="InterPro" id="IPR014729">
    <property type="entry name" value="Rossmann-like_a/b/a_fold"/>
</dbReference>
<dbReference type="PANTHER" id="PTHR46268">
    <property type="entry name" value="STRESS RESPONSE PROTEIN NHAX"/>
    <property type="match status" value="1"/>
</dbReference>
<dbReference type="AlphaFoldDB" id="A0A7X1NMV1"/>
<proteinExistence type="inferred from homology"/>
<evidence type="ECO:0000256" key="1">
    <source>
        <dbReference type="ARBA" id="ARBA00008791"/>
    </source>
</evidence>
<feature type="domain" description="UspA" evidence="2">
    <location>
        <begin position="20"/>
        <end position="151"/>
    </location>
</feature>
<dbReference type="Pfam" id="PF00582">
    <property type="entry name" value="Usp"/>
    <property type="match status" value="2"/>
</dbReference>
<dbReference type="PANTHER" id="PTHR46268:SF6">
    <property type="entry name" value="UNIVERSAL STRESS PROTEIN UP12"/>
    <property type="match status" value="1"/>
</dbReference>
<dbReference type="RefSeq" id="WP_152812329.1">
    <property type="nucleotide sequence ID" value="NZ_VJXX01000001.1"/>
</dbReference>
<dbReference type="InterPro" id="IPR006016">
    <property type="entry name" value="UspA"/>
</dbReference>
<evidence type="ECO:0000313" key="4">
    <source>
        <dbReference type="Proteomes" id="UP000326464"/>
    </source>
</evidence>
<feature type="domain" description="UspA" evidence="2">
    <location>
        <begin position="244"/>
        <end position="284"/>
    </location>
</feature>
<dbReference type="InterPro" id="IPR006015">
    <property type="entry name" value="Universal_stress_UspA"/>
</dbReference>
<dbReference type="CDD" id="cd00293">
    <property type="entry name" value="USP-like"/>
    <property type="match status" value="1"/>
</dbReference>
<dbReference type="Proteomes" id="UP000326464">
    <property type="component" value="Unassembled WGS sequence"/>
</dbReference>
<dbReference type="EMBL" id="VJXX01000001">
    <property type="protein sequence ID" value="MPY09781.1"/>
    <property type="molecule type" value="Genomic_DNA"/>
</dbReference>
<dbReference type="Gene3D" id="3.40.50.620">
    <property type="entry name" value="HUPs"/>
    <property type="match status" value="2"/>
</dbReference>
<dbReference type="SUPFAM" id="SSF52402">
    <property type="entry name" value="Adenine nucleotide alpha hydrolases-like"/>
    <property type="match status" value="2"/>
</dbReference>
<evidence type="ECO:0000259" key="2">
    <source>
        <dbReference type="Pfam" id="PF00582"/>
    </source>
</evidence>
<organism evidence="3 4">
    <name type="scientific">Arthrobacter bussei</name>
    <dbReference type="NCBI Taxonomy" id="2594179"/>
    <lineage>
        <taxon>Bacteria</taxon>
        <taxon>Bacillati</taxon>
        <taxon>Actinomycetota</taxon>
        <taxon>Actinomycetes</taxon>
        <taxon>Micrococcales</taxon>
        <taxon>Micrococcaceae</taxon>
        <taxon>Arthrobacter</taxon>
    </lineage>
</organism>
<protein>
    <submittedName>
        <fullName evidence="3">Universal stress protein</fullName>
    </submittedName>
</protein>
<gene>
    <name evidence="3" type="ORF">FNH21_03435</name>
</gene>
<dbReference type="OrthoDB" id="4931198at2"/>
<name>A0A7X1NMV1_9MICC</name>
<sequence length="306" mass="31692">MTTLLPDRVSAAPTTPHGERMLVAMRDPVTDRAAVDWAARRAVSLGVQLTILHAVADPSLLRPGTAYGDKVIAGRDLVSDEAGRVEHCHPGLRVATYVHCGGIVEALLGMSASADMIIVGADRKDPGTGVFAGSVALLVGLNSGAPVVVVPPRFLHPSLAEDRGGVVAGVDGSQASYEALMRAAEEADAAGTSLTVVTAMGPSFEPMTVSASAMLVEVRRRHPSLPVRWVVDDLHSPLQALTLQGAGADLLIIGRHGAGARSISSLGSVTHSLLLEPPCPTLVFTHRVPPPLEGRAMSGPARTSAH</sequence>
<dbReference type="PRINTS" id="PR01438">
    <property type="entry name" value="UNVRSLSTRESS"/>
</dbReference>